<reference evidence="3" key="1">
    <citation type="submission" date="2020-11" db="EMBL/GenBank/DDBJ databases">
        <authorList>
            <consortium name="DOE Joint Genome Institute"/>
            <person name="Ahrendt S."/>
            <person name="Riley R."/>
            <person name="Andreopoulos W."/>
            <person name="LaButti K."/>
            <person name="Pangilinan J."/>
            <person name="Ruiz-duenas F.J."/>
            <person name="Barrasa J.M."/>
            <person name="Sanchez-Garcia M."/>
            <person name="Camarero S."/>
            <person name="Miyauchi S."/>
            <person name="Serrano A."/>
            <person name="Linde D."/>
            <person name="Babiker R."/>
            <person name="Drula E."/>
            <person name="Ayuso-Fernandez I."/>
            <person name="Pacheco R."/>
            <person name="Padilla G."/>
            <person name="Ferreira P."/>
            <person name="Barriuso J."/>
            <person name="Kellner H."/>
            <person name="Castanera R."/>
            <person name="Alfaro M."/>
            <person name="Ramirez L."/>
            <person name="Pisabarro A.G."/>
            <person name="Kuo A."/>
            <person name="Tritt A."/>
            <person name="Lipzen A."/>
            <person name="He G."/>
            <person name="Yan M."/>
            <person name="Ng V."/>
            <person name="Cullen D."/>
            <person name="Martin F."/>
            <person name="Rosso M.-N."/>
            <person name="Henrissat B."/>
            <person name="Hibbett D."/>
            <person name="Martinez A.T."/>
            <person name="Grigoriev I.V."/>
        </authorList>
    </citation>
    <scope>NUCLEOTIDE SEQUENCE</scope>
    <source>
        <strain evidence="3">AH 44721</strain>
    </source>
</reference>
<keyword evidence="2" id="KW-0732">Signal</keyword>
<dbReference type="EMBL" id="JADNYJ010000057">
    <property type="protein sequence ID" value="KAF8897096.1"/>
    <property type="molecule type" value="Genomic_DNA"/>
</dbReference>
<evidence type="ECO:0000256" key="1">
    <source>
        <dbReference type="SAM" id="MobiDB-lite"/>
    </source>
</evidence>
<evidence type="ECO:0000256" key="2">
    <source>
        <dbReference type="SAM" id="SignalP"/>
    </source>
</evidence>
<name>A0A9P5NJ55_GYMJU</name>
<dbReference type="Proteomes" id="UP000724874">
    <property type="component" value="Unassembled WGS sequence"/>
</dbReference>
<comment type="caution">
    <text evidence="3">The sequence shown here is derived from an EMBL/GenBank/DDBJ whole genome shotgun (WGS) entry which is preliminary data.</text>
</comment>
<dbReference type="AlphaFoldDB" id="A0A9P5NJ55"/>
<organism evidence="3 4">
    <name type="scientific">Gymnopilus junonius</name>
    <name type="common">Spectacular rustgill mushroom</name>
    <name type="synonym">Gymnopilus spectabilis subsp. junonius</name>
    <dbReference type="NCBI Taxonomy" id="109634"/>
    <lineage>
        <taxon>Eukaryota</taxon>
        <taxon>Fungi</taxon>
        <taxon>Dikarya</taxon>
        <taxon>Basidiomycota</taxon>
        <taxon>Agaricomycotina</taxon>
        <taxon>Agaricomycetes</taxon>
        <taxon>Agaricomycetidae</taxon>
        <taxon>Agaricales</taxon>
        <taxon>Agaricineae</taxon>
        <taxon>Hymenogastraceae</taxon>
        <taxon>Gymnopilus</taxon>
    </lineage>
</organism>
<feature type="region of interest" description="Disordered" evidence="1">
    <location>
        <begin position="41"/>
        <end position="66"/>
    </location>
</feature>
<gene>
    <name evidence="3" type="ORF">CPB84DRAFT_1198023</name>
</gene>
<proteinExistence type="predicted"/>
<accession>A0A9P5NJ55</accession>
<feature type="chain" id="PRO_5040439192" description="Secreted protein" evidence="2">
    <location>
        <begin position="18"/>
        <end position="79"/>
    </location>
</feature>
<evidence type="ECO:0000313" key="4">
    <source>
        <dbReference type="Proteomes" id="UP000724874"/>
    </source>
</evidence>
<keyword evidence="4" id="KW-1185">Reference proteome</keyword>
<feature type="signal peptide" evidence="2">
    <location>
        <begin position="1"/>
        <end position="17"/>
    </location>
</feature>
<evidence type="ECO:0000313" key="3">
    <source>
        <dbReference type="EMBL" id="KAF8897096.1"/>
    </source>
</evidence>
<sequence>MLVIVFVVILLDLMAEGSCIQCHYQRTVCIIVRYNQDPLASVSTSPKQSEFRPMSSPSQKTREGLGLGFKESRRCYHCS</sequence>
<evidence type="ECO:0008006" key="5">
    <source>
        <dbReference type="Google" id="ProtNLM"/>
    </source>
</evidence>
<protein>
    <recommendedName>
        <fullName evidence="5">Secreted protein</fullName>
    </recommendedName>
</protein>